<dbReference type="PANTHER" id="PTHR13914">
    <property type="entry name" value="PROLINE OXIDASE"/>
    <property type="match status" value="1"/>
</dbReference>
<evidence type="ECO:0000313" key="9">
    <source>
        <dbReference type="EMBL" id="CAG8438840.1"/>
    </source>
</evidence>
<evidence type="ECO:0000256" key="4">
    <source>
        <dbReference type="ARBA" id="ARBA00023002"/>
    </source>
</evidence>
<keyword evidence="5 6" id="KW-0642">Proline metabolism</keyword>
<dbReference type="EMBL" id="CAJVPV010000023">
    <property type="protein sequence ID" value="CAG8438840.1"/>
    <property type="molecule type" value="Genomic_DNA"/>
</dbReference>
<proteinExistence type="inferred from homology"/>
<dbReference type="SUPFAM" id="SSF51730">
    <property type="entry name" value="FAD-linked oxidoreductase"/>
    <property type="match status" value="1"/>
</dbReference>
<dbReference type="AlphaFoldDB" id="A0A9N8V153"/>
<comment type="cofactor">
    <cofactor evidence="6">
        <name>FAD</name>
        <dbReference type="ChEBI" id="CHEBI:57692"/>
    </cofactor>
</comment>
<name>A0A9N8V153_9GLOM</name>
<dbReference type="PROSITE" id="PS50222">
    <property type="entry name" value="EF_HAND_2"/>
    <property type="match status" value="1"/>
</dbReference>
<keyword evidence="7" id="KW-0175">Coiled coil</keyword>
<dbReference type="PROSITE" id="PS00018">
    <property type="entry name" value="EF_HAND_1"/>
    <property type="match status" value="1"/>
</dbReference>
<feature type="domain" description="EF-hand" evidence="8">
    <location>
        <begin position="255"/>
        <end position="290"/>
    </location>
</feature>
<evidence type="ECO:0000313" key="10">
    <source>
        <dbReference type="Proteomes" id="UP000789342"/>
    </source>
</evidence>
<dbReference type="InterPro" id="IPR015659">
    <property type="entry name" value="Proline_oxidase"/>
</dbReference>
<dbReference type="Gene3D" id="3.20.20.220">
    <property type="match status" value="2"/>
</dbReference>
<evidence type="ECO:0000256" key="1">
    <source>
        <dbReference type="ARBA" id="ARBA00005869"/>
    </source>
</evidence>
<dbReference type="Pfam" id="PF01619">
    <property type="entry name" value="Pro_dh"/>
    <property type="match status" value="1"/>
</dbReference>
<organism evidence="9 10">
    <name type="scientific">Acaulospora morrowiae</name>
    <dbReference type="NCBI Taxonomy" id="94023"/>
    <lineage>
        <taxon>Eukaryota</taxon>
        <taxon>Fungi</taxon>
        <taxon>Fungi incertae sedis</taxon>
        <taxon>Mucoromycota</taxon>
        <taxon>Glomeromycotina</taxon>
        <taxon>Glomeromycetes</taxon>
        <taxon>Diversisporales</taxon>
        <taxon>Acaulosporaceae</taxon>
        <taxon>Acaulospora</taxon>
    </lineage>
</organism>
<comment type="similarity">
    <text evidence="1 6">Belongs to the proline oxidase family.</text>
</comment>
<dbReference type="EC" id="1.5.5.2" evidence="2 6"/>
<accession>A0A9N8V153</accession>
<dbReference type="GO" id="GO:0005509">
    <property type="term" value="F:calcium ion binding"/>
    <property type="evidence" value="ECO:0007669"/>
    <property type="project" value="InterPro"/>
</dbReference>
<dbReference type="InterPro" id="IPR018247">
    <property type="entry name" value="EF_Hand_1_Ca_BS"/>
</dbReference>
<evidence type="ECO:0000256" key="3">
    <source>
        <dbReference type="ARBA" id="ARBA00022837"/>
    </source>
</evidence>
<keyword evidence="3" id="KW-0106">Calcium</keyword>
<keyword evidence="4 6" id="KW-0560">Oxidoreductase</keyword>
<protein>
    <recommendedName>
        <fullName evidence="2 6">Proline dehydrogenase</fullName>
        <ecNumber evidence="2 6">1.5.5.2</ecNumber>
    </recommendedName>
</protein>
<keyword evidence="10" id="KW-1185">Reference proteome</keyword>
<dbReference type="GO" id="GO:0010133">
    <property type="term" value="P:L-proline catabolic process to L-glutamate"/>
    <property type="evidence" value="ECO:0007669"/>
    <property type="project" value="TreeGrafter"/>
</dbReference>
<keyword evidence="6" id="KW-0285">Flavoprotein</keyword>
<evidence type="ECO:0000256" key="6">
    <source>
        <dbReference type="RuleBase" id="RU364054"/>
    </source>
</evidence>
<comment type="caution">
    <text evidence="9">The sequence shown here is derived from an EMBL/GenBank/DDBJ whole genome shotgun (WGS) entry which is preliminary data.</text>
</comment>
<dbReference type="InterPro" id="IPR011992">
    <property type="entry name" value="EF-hand-dom_pair"/>
</dbReference>
<dbReference type="GO" id="GO:0004657">
    <property type="term" value="F:proline dehydrogenase activity"/>
    <property type="evidence" value="ECO:0007669"/>
    <property type="project" value="UniProtKB-EC"/>
</dbReference>
<feature type="coiled-coil region" evidence="7">
    <location>
        <begin position="301"/>
        <end position="328"/>
    </location>
</feature>
<dbReference type="PANTHER" id="PTHR13914:SF0">
    <property type="entry name" value="PROLINE DEHYDROGENASE 1, MITOCHONDRIAL"/>
    <property type="match status" value="1"/>
</dbReference>
<dbReference type="Proteomes" id="UP000789342">
    <property type="component" value="Unassembled WGS sequence"/>
</dbReference>
<dbReference type="InterPro" id="IPR029041">
    <property type="entry name" value="FAD-linked_oxidoreductase-like"/>
</dbReference>
<evidence type="ECO:0000256" key="7">
    <source>
        <dbReference type="SAM" id="Coils"/>
    </source>
</evidence>
<gene>
    <name evidence="9" type="ORF">AMORRO_LOCUS124</name>
</gene>
<dbReference type="SUPFAM" id="SSF47473">
    <property type="entry name" value="EF-hand"/>
    <property type="match status" value="1"/>
</dbReference>
<dbReference type="InterPro" id="IPR002872">
    <property type="entry name" value="Proline_DH_dom"/>
</dbReference>
<keyword evidence="6" id="KW-0274">FAD</keyword>
<comment type="catalytic activity">
    <reaction evidence="6">
        <text>L-proline + a quinone = (S)-1-pyrroline-5-carboxylate + a quinol + H(+)</text>
        <dbReference type="Rhea" id="RHEA:23784"/>
        <dbReference type="ChEBI" id="CHEBI:15378"/>
        <dbReference type="ChEBI" id="CHEBI:17388"/>
        <dbReference type="ChEBI" id="CHEBI:24646"/>
        <dbReference type="ChEBI" id="CHEBI:60039"/>
        <dbReference type="ChEBI" id="CHEBI:132124"/>
        <dbReference type="EC" id="1.5.5.2"/>
    </reaction>
</comment>
<sequence>MFSRALLNHPVKSHFSAGKHSVLSRTFIKQSCFLRRPSLCLSTSSRSSTIMSPPIHNQKIPSTKSFDNRIAFQDKPLRELFRSLVVYKLCSVQWLVNNVSGFIELAEKYHLTRPIYWIIAKTFFVQFCGGETDKQCIDTMTRLKKHGIGTILSLSIESDLDQGESLSTDAESFFSKEADRVTQMYLECIQTASKQSNSCVAIKVTGLTDPGTLKNLSLTYNSLDNAFNRSNAGRDGKLGKSDFFDLISGTSGGSDKTSHFNAFFDKLDSDKDGSIDRFDVFRTFALDSPEILRPLTENENLELSQHNIRNYNQLLTRLEQLCKSARKHNVKLLIDAEQTYFQPAIDYISMRLSSRYNKLSDGGSPIIFNTYQMYLKDSMSRLQRDYELSRRNEFVFASKLVRGAYMISERTMAERLGYSNPVHDSIEDTHRSYDNAVEFLLDKLHESKSNGELSTMDSPVSFIVASHNQESIIKTCEKMERYGISVNSGTVSFGQLYGMCDQITYTLASLGYPVYKYLAYGKIDEVMPFLIRRAQENSSVLDGRAPIESKMLWNEIINRLKFR</sequence>
<comment type="function">
    <text evidence="6">Converts proline to delta-1-pyrroline-5-carboxylate.</text>
</comment>
<reference evidence="9" key="1">
    <citation type="submission" date="2021-06" db="EMBL/GenBank/DDBJ databases">
        <authorList>
            <person name="Kallberg Y."/>
            <person name="Tangrot J."/>
            <person name="Rosling A."/>
        </authorList>
    </citation>
    <scope>NUCLEOTIDE SEQUENCE</scope>
    <source>
        <strain evidence="9">CL551</strain>
    </source>
</reference>
<evidence type="ECO:0000256" key="5">
    <source>
        <dbReference type="ARBA" id="ARBA00023062"/>
    </source>
</evidence>
<evidence type="ECO:0000256" key="2">
    <source>
        <dbReference type="ARBA" id="ARBA00012695"/>
    </source>
</evidence>
<dbReference type="OrthoDB" id="5464at2759"/>
<dbReference type="GO" id="GO:0071949">
    <property type="term" value="F:FAD binding"/>
    <property type="evidence" value="ECO:0007669"/>
    <property type="project" value="TreeGrafter"/>
</dbReference>
<dbReference type="GO" id="GO:0005739">
    <property type="term" value="C:mitochondrion"/>
    <property type="evidence" value="ECO:0007669"/>
    <property type="project" value="TreeGrafter"/>
</dbReference>
<evidence type="ECO:0000259" key="8">
    <source>
        <dbReference type="PROSITE" id="PS50222"/>
    </source>
</evidence>
<dbReference type="InterPro" id="IPR002048">
    <property type="entry name" value="EF_hand_dom"/>
</dbReference>